<proteinExistence type="predicted"/>
<dbReference type="Proteomes" id="UP000283482">
    <property type="component" value="Unassembled WGS sequence"/>
</dbReference>
<name>A0A412T6A9_BACSE</name>
<protein>
    <submittedName>
        <fullName evidence="1">Uncharacterized protein</fullName>
    </submittedName>
</protein>
<reference evidence="1 2" key="1">
    <citation type="submission" date="2018-08" db="EMBL/GenBank/DDBJ databases">
        <title>A genome reference for cultivated species of the human gut microbiota.</title>
        <authorList>
            <person name="Zou Y."/>
            <person name="Xue W."/>
            <person name="Luo G."/>
        </authorList>
    </citation>
    <scope>NUCLEOTIDE SEQUENCE [LARGE SCALE GENOMIC DNA]</scope>
    <source>
        <strain evidence="1 2">AM40-34</strain>
    </source>
</reference>
<organism evidence="1 2">
    <name type="scientific">Bacteroides stercoris</name>
    <dbReference type="NCBI Taxonomy" id="46506"/>
    <lineage>
        <taxon>Bacteria</taxon>
        <taxon>Pseudomonadati</taxon>
        <taxon>Bacteroidota</taxon>
        <taxon>Bacteroidia</taxon>
        <taxon>Bacteroidales</taxon>
        <taxon>Bacteroidaceae</taxon>
        <taxon>Bacteroides</taxon>
    </lineage>
</organism>
<sequence length="60" mass="7158">MFYIILTGSIRRAQSFTEFSGQKTYFFITFFRQKNKRTYSALSFCSFDKKTCHVARLNKP</sequence>
<gene>
    <name evidence="1" type="ORF">DW889_14005</name>
</gene>
<dbReference type="AlphaFoldDB" id="A0A412T6A9"/>
<accession>A0A412T6A9</accession>
<evidence type="ECO:0000313" key="1">
    <source>
        <dbReference type="EMBL" id="RHB25792.1"/>
    </source>
</evidence>
<evidence type="ECO:0000313" key="2">
    <source>
        <dbReference type="Proteomes" id="UP000283482"/>
    </source>
</evidence>
<dbReference type="EMBL" id="QSGN01000043">
    <property type="protein sequence ID" value="RHB25792.1"/>
    <property type="molecule type" value="Genomic_DNA"/>
</dbReference>
<comment type="caution">
    <text evidence="1">The sequence shown here is derived from an EMBL/GenBank/DDBJ whole genome shotgun (WGS) entry which is preliminary data.</text>
</comment>